<dbReference type="EMBL" id="PFSA01000078">
    <property type="protein sequence ID" value="PJC31352.1"/>
    <property type="molecule type" value="Genomic_DNA"/>
</dbReference>
<name>A0A2M8EY96_9BACT</name>
<feature type="non-terminal residue" evidence="1">
    <location>
        <position position="1"/>
    </location>
</feature>
<dbReference type="Proteomes" id="UP000229777">
    <property type="component" value="Unassembled WGS sequence"/>
</dbReference>
<sequence length="62" mass="7451">FTISPHITYEVIRQKAFLSKLLQKMDMVSLYENKLTLRFYYSSPNRNITEEEAKTELDRVIH</sequence>
<protein>
    <submittedName>
        <fullName evidence="1">Uncharacterized protein</fullName>
    </submittedName>
</protein>
<gene>
    <name evidence="1" type="ORF">CO049_04325</name>
</gene>
<accession>A0A2M8EY96</accession>
<evidence type="ECO:0000313" key="2">
    <source>
        <dbReference type="Proteomes" id="UP000229777"/>
    </source>
</evidence>
<organism evidence="1 2">
    <name type="scientific">Candidatus Roizmanbacteria bacterium CG_4_9_14_0_2_um_filter_36_12</name>
    <dbReference type="NCBI Taxonomy" id="1974837"/>
    <lineage>
        <taxon>Bacteria</taxon>
        <taxon>Candidatus Roizmaniibacteriota</taxon>
    </lineage>
</organism>
<proteinExistence type="predicted"/>
<comment type="caution">
    <text evidence="1">The sequence shown here is derived from an EMBL/GenBank/DDBJ whole genome shotgun (WGS) entry which is preliminary data.</text>
</comment>
<dbReference type="AlphaFoldDB" id="A0A2M8EY96"/>
<reference evidence="2" key="1">
    <citation type="submission" date="2017-09" db="EMBL/GenBank/DDBJ databases">
        <title>Depth-based differentiation of microbial function through sediment-hosted aquifers and enrichment of novel symbionts in the deep terrestrial subsurface.</title>
        <authorList>
            <person name="Probst A.J."/>
            <person name="Ladd B."/>
            <person name="Jarett J.K."/>
            <person name="Geller-Mcgrath D.E."/>
            <person name="Sieber C.M.K."/>
            <person name="Emerson J.B."/>
            <person name="Anantharaman K."/>
            <person name="Thomas B.C."/>
            <person name="Malmstrom R."/>
            <person name="Stieglmeier M."/>
            <person name="Klingl A."/>
            <person name="Woyke T."/>
            <person name="Ryan C.M."/>
            <person name="Banfield J.F."/>
        </authorList>
    </citation>
    <scope>NUCLEOTIDE SEQUENCE [LARGE SCALE GENOMIC DNA]</scope>
</reference>
<evidence type="ECO:0000313" key="1">
    <source>
        <dbReference type="EMBL" id="PJC31352.1"/>
    </source>
</evidence>